<gene>
    <name evidence="1" type="ORF">HPB50_022341</name>
</gene>
<proteinExistence type="predicted"/>
<sequence>MRFIVSLSLVLQACSRSPGESVHTSGYNKEPTAKTDVIAVSGACAGACFVFVLFYVTVSALSKKPAKSRDLCTTEDCVRHAALLTEQVDWNLDPCDDFEAFVCSGWHKRSLQQRDLIRSVLDDLRFAWYDRFEDVLTEGALELSTGRKPLAMYRMCREYFPSNASQIAAFRVFIETHGLRWPEPPAKLLDPLQLLVALSYLWEAPFLITVGLMYTPDSSAGRRRRVVLGPGAYLEIMRYHHLVVERAYVRYWEEFLVLFYPDGATRPALNQTLVEELRAIDKYVVDTLHAVTTSSRKRAALILFRDVGLHIPNASTESWLNAFQHSIPLEPKLGIYDEIVATDISLLRTVSALLTTYTRLQLNRYLTWLIVQYCAPVADYGLLVSFHRSKARANVYLPMYCGITVEATYKVLVLALATSTMVTQRDRDVIDAGFNSILSAAVRKVNETSWMDDYSKSRAIHKLESTRTCLWPPESLLRADRLDEIYAGFPEDGPSFAHYWIESRKELKRLNRTREYAEARLLPGNNFPDYLDYDYVNNVVKLAIGAAAPPAYYRNGTQAMLYGGLLFLFALQLVKAIDEEGIKWAPNALEEQASFLSNSTLEMFRTRAVCGQADSYNGTAFPDVPALEIAYAALNESHLRGEEVVPLALEPDLTEDKVFFMTLCYMSCAKSGDRKLIPADCNKVARNSRSFAKAYNCKEGTRMNPGMKCSFFA</sequence>
<accession>A0ACB7RV40</accession>
<reference evidence="1" key="1">
    <citation type="submission" date="2020-05" db="EMBL/GenBank/DDBJ databases">
        <title>Large-scale comparative analyses of tick genomes elucidate their genetic diversity and vector capacities.</title>
        <authorList>
            <person name="Jia N."/>
            <person name="Wang J."/>
            <person name="Shi W."/>
            <person name="Du L."/>
            <person name="Sun Y."/>
            <person name="Zhan W."/>
            <person name="Jiang J."/>
            <person name="Wang Q."/>
            <person name="Zhang B."/>
            <person name="Ji P."/>
            <person name="Sakyi L.B."/>
            <person name="Cui X."/>
            <person name="Yuan T."/>
            <person name="Jiang B."/>
            <person name="Yang W."/>
            <person name="Lam T.T.-Y."/>
            <person name="Chang Q."/>
            <person name="Ding S."/>
            <person name="Wang X."/>
            <person name="Zhu J."/>
            <person name="Ruan X."/>
            <person name="Zhao L."/>
            <person name="Wei J."/>
            <person name="Que T."/>
            <person name="Du C."/>
            <person name="Cheng J."/>
            <person name="Dai P."/>
            <person name="Han X."/>
            <person name="Huang E."/>
            <person name="Gao Y."/>
            <person name="Liu J."/>
            <person name="Shao H."/>
            <person name="Ye R."/>
            <person name="Li L."/>
            <person name="Wei W."/>
            <person name="Wang X."/>
            <person name="Wang C."/>
            <person name="Yang T."/>
            <person name="Huo Q."/>
            <person name="Li W."/>
            <person name="Guo W."/>
            <person name="Chen H."/>
            <person name="Zhou L."/>
            <person name="Ni X."/>
            <person name="Tian J."/>
            <person name="Zhou Y."/>
            <person name="Sheng Y."/>
            <person name="Liu T."/>
            <person name="Pan Y."/>
            <person name="Xia L."/>
            <person name="Li J."/>
            <person name="Zhao F."/>
            <person name="Cao W."/>
        </authorList>
    </citation>
    <scope>NUCLEOTIDE SEQUENCE</scope>
    <source>
        <strain evidence="1">Hyas-2018</strain>
    </source>
</reference>
<dbReference type="EMBL" id="CM023487">
    <property type="protein sequence ID" value="KAH6926807.1"/>
    <property type="molecule type" value="Genomic_DNA"/>
</dbReference>
<comment type="caution">
    <text evidence="1">The sequence shown here is derived from an EMBL/GenBank/DDBJ whole genome shotgun (WGS) entry which is preliminary data.</text>
</comment>
<name>A0ACB7RV40_HYAAI</name>
<evidence type="ECO:0000313" key="2">
    <source>
        <dbReference type="Proteomes" id="UP000821845"/>
    </source>
</evidence>
<protein>
    <submittedName>
        <fullName evidence="1">Uncharacterized protein</fullName>
    </submittedName>
</protein>
<organism evidence="1 2">
    <name type="scientific">Hyalomma asiaticum</name>
    <name type="common">Tick</name>
    <dbReference type="NCBI Taxonomy" id="266040"/>
    <lineage>
        <taxon>Eukaryota</taxon>
        <taxon>Metazoa</taxon>
        <taxon>Ecdysozoa</taxon>
        <taxon>Arthropoda</taxon>
        <taxon>Chelicerata</taxon>
        <taxon>Arachnida</taxon>
        <taxon>Acari</taxon>
        <taxon>Parasitiformes</taxon>
        <taxon>Ixodida</taxon>
        <taxon>Ixodoidea</taxon>
        <taxon>Ixodidae</taxon>
        <taxon>Hyalomminae</taxon>
        <taxon>Hyalomma</taxon>
    </lineage>
</organism>
<evidence type="ECO:0000313" key="1">
    <source>
        <dbReference type="EMBL" id="KAH6926807.1"/>
    </source>
</evidence>
<keyword evidence="2" id="KW-1185">Reference proteome</keyword>
<dbReference type="Proteomes" id="UP000821845">
    <property type="component" value="Chromosome 7"/>
</dbReference>